<evidence type="ECO:0000313" key="1">
    <source>
        <dbReference type="EMBL" id="OUB96475.1"/>
    </source>
</evidence>
<dbReference type="GO" id="GO:0008168">
    <property type="term" value="F:methyltransferase activity"/>
    <property type="evidence" value="ECO:0007669"/>
    <property type="project" value="UniProtKB-KW"/>
</dbReference>
<sequence>MNKKSVNVKIGDSVQFRYRHDNSEILTGSVVNVLANTIVVDVSDSPNKTPGLEDRQLVKFGQFKKIQKQNMLLAQ</sequence>
<dbReference type="Proteomes" id="UP000195160">
    <property type="component" value="Unassembled WGS sequence"/>
</dbReference>
<dbReference type="AlphaFoldDB" id="A0A9X6MZF4"/>
<dbReference type="RefSeq" id="WP_088067885.1">
    <property type="nucleotide sequence ID" value="NZ_MOOV01000142.1"/>
</dbReference>
<comment type="caution">
    <text evidence="1">The sequence shown here is derived from an EMBL/GenBank/DDBJ whole genome shotgun (WGS) entry which is preliminary data.</text>
</comment>
<reference evidence="1 2" key="1">
    <citation type="submission" date="2016-10" db="EMBL/GenBank/DDBJ databases">
        <title>Comparative genomics of Bacillus thuringiensis reveals a path to pathogens against multiple invertebrate hosts.</title>
        <authorList>
            <person name="Zheng J."/>
            <person name="Gao Q."/>
            <person name="Liu H."/>
            <person name="Peng D."/>
            <person name="Ruan L."/>
            <person name="Sun M."/>
        </authorList>
    </citation>
    <scope>NUCLEOTIDE SEQUENCE [LARGE SCALE GENOMIC DNA]</scope>
    <source>
        <strain evidence="1">T30001</strain>
    </source>
</reference>
<accession>A0A9X6MZF4</accession>
<keyword evidence="1" id="KW-0489">Methyltransferase</keyword>
<dbReference type="GO" id="GO:0032259">
    <property type="term" value="P:methylation"/>
    <property type="evidence" value="ECO:0007669"/>
    <property type="project" value="UniProtKB-KW"/>
</dbReference>
<name>A0A9X6MZF4_BACTV</name>
<keyword evidence="1" id="KW-0808">Transferase</keyword>
<proteinExistence type="predicted"/>
<organism evidence="1 2">
    <name type="scientific">Bacillus thuringiensis subsp. medellin</name>
    <dbReference type="NCBI Taxonomy" id="79672"/>
    <lineage>
        <taxon>Bacteria</taxon>
        <taxon>Bacillati</taxon>
        <taxon>Bacillota</taxon>
        <taxon>Bacilli</taxon>
        <taxon>Bacillales</taxon>
        <taxon>Bacillaceae</taxon>
        <taxon>Bacillus</taxon>
        <taxon>Bacillus cereus group</taxon>
    </lineage>
</organism>
<dbReference type="EMBL" id="MOOV01000142">
    <property type="protein sequence ID" value="OUB96475.1"/>
    <property type="molecule type" value="Genomic_DNA"/>
</dbReference>
<gene>
    <name evidence="1" type="ORF">BK784_19990</name>
</gene>
<protein>
    <submittedName>
        <fullName evidence="1">Methyltransferase</fullName>
    </submittedName>
</protein>
<evidence type="ECO:0000313" key="2">
    <source>
        <dbReference type="Proteomes" id="UP000195160"/>
    </source>
</evidence>